<feature type="compositionally biased region" description="Polar residues" evidence="1">
    <location>
        <begin position="420"/>
        <end position="449"/>
    </location>
</feature>
<keyword evidence="2" id="KW-0812">Transmembrane</keyword>
<feature type="compositionally biased region" description="Low complexity" evidence="1">
    <location>
        <begin position="857"/>
        <end position="868"/>
    </location>
</feature>
<feature type="compositionally biased region" description="Polar residues" evidence="1">
    <location>
        <begin position="563"/>
        <end position="572"/>
    </location>
</feature>
<feature type="compositionally biased region" description="Basic and acidic residues" evidence="1">
    <location>
        <begin position="546"/>
        <end position="558"/>
    </location>
</feature>
<dbReference type="AlphaFoldDB" id="A0A9N8DG48"/>
<evidence type="ECO:0000256" key="1">
    <source>
        <dbReference type="SAM" id="MobiDB-lite"/>
    </source>
</evidence>
<dbReference type="InterPro" id="IPR036034">
    <property type="entry name" value="PDZ_sf"/>
</dbReference>
<name>A0A9N8DG48_9STRA</name>
<feature type="compositionally biased region" description="Polar residues" evidence="1">
    <location>
        <begin position="841"/>
        <end position="856"/>
    </location>
</feature>
<keyword evidence="3" id="KW-0732">Signal</keyword>
<feature type="compositionally biased region" description="Low complexity" evidence="1">
    <location>
        <begin position="653"/>
        <end position="663"/>
    </location>
</feature>
<keyword evidence="5" id="KW-1185">Reference proteome</keyword>
<feature type="compositionally biased region" description="Polar residues" evidence="1">
    <location>
        <begin position="471"/>
        <end position="484"/>
    </location>
</feature>
<evidence type="ECO:0008006" key="6">
    <source>
        <dbReference type="Google" id="ProtNLM"/>
    </source>
</evidence>
<proteinExistence type="predicted"/>
<dbReference type="PANTHER" id="PTHR38909">
    <property type="entry name" value="G PROTEIN GAMMA DOMAIN-CONTAINING PROTEIN"/>
    <property type="match status" value="1"/>
</dbReference>
<feature type="compositionally biased region" description="Low complexity" evidence="1">
    <location>
        <begin position="674"/>
        <end position="697"/>
    </location>
</feature>
<feature type="compositionally biased region" description="Polar residues" evidence="1">
    <location>
        <begin position="395"/>
        <end position="404"/>
    </location>
</feature>
<feature type="transmembrane region" description="Helical" evidence="2">
    <location>
        <begin position="234"/>
        <end position="254"/>
    </location>
</feature>
<dbReference type="SUPFAM" id="SSF50156">
    <property type="entry name" value="PDZ domain-like"/>
    <property type="match status" value="1"/>
</dbReference>
<keyword evidence="2" id="KW-1133">Transmembrane helix</keyword>
<evidence type="ECO:0000313" key="5">
    <source>
        <dbReference type="Proteomes" id="UP001153069"/>
    </source>
</evidence>
<feature type="compositionally biased region" description="Polar residues" evidence="1">
    <location>
        <begin position="924"/>
        <end position="950"/>
    </location>
</feature>
<keyword evidence="2" id="KW-0472">Membrane</keyword>
<organism evidence="4 5">
    <name type="scientific">Seminavis robusta</name>
    <dbReference type="NCBI Taxonomy" id="568900"/>
    <lineage>
        <taxon>Eukaryota</taxon>
        <taxon>Sar</taxon>
        <taxon>Stramenopiles</taxon>
        <taxon>Ochrophyta</taxon>
        <taxon>Bacillariophyta</taxon>
        <taxon>Bacillariophyceae</taxon>
        <taxon>Bacillariophycidae</taxon>
        <taxon>Naviculales</taxon>
        <taxon>Naviculaceae</taxon>
        <taxon>Seminavis</taxon>
    </lineage>
</organism>
<feature type="region of interest" description="Disordered" evidence="1">
    <location>
        <begin position="469"/>
        <end position="586"/>
    </location>
</feature>
<feature type="region of interest" description="Disordered" evidence="1">
    <location>
        <begin position="920"/>
        <end position="950"/>
    </location>
</feature>
<reference evidence="4" key="1">
    <citation type="submission" date="2020-06" db="EMBL/GenBank/DDBJ databases">
        <authorList>
            <consortium name="Plant Systems Biology data submission"/>
        </authorList>
    </citation>
    <scope>NUCLEOTIDE SEQUENCE</scope>
    <source>
        <strain evidence="4">D6</strain>
    </source>
</reference>
<evidence type="ECO:0000313" key="4">
    <source>
        <dbReference type="EMBL" id="CAB9502132.1"/>
    </source>
</evidence>
<feature type="compositionally biased region" description="Polar residues" evidence="1">
    <location>
        <begin position="784"/>
        <end position="796"/>
    </location>
</feature>
<evidence type="ECO:0000256" key="2">
    <source>
        <dbReference type="SAM" id="Phobius"/>
    </source>
</evidence>
<feature type="signal peptide" evidence="3">
    <location>
        <begin position="1"/>
        <end position="22"/>
    </location>
</feature>
<feature type="compositionally biased region" description="Polar residues" evidence="1">
    <location>
        <begin position="608"/>
        <end position="620"/>
    </location>
</feature>
<feature type="region of interest" description="Disordered" evidence="1">
    <location>
        <begin position="607"/>
        <end position="636"/>
    </location>
</feature>
<feature type="compositionally biased region" description="Acidic residues" evidence="1">
    <location>
        <begin position="371"/>
        <end position="382"/>
    </location>
</feature>
<gene>
    <name evidence="4" type="ORF">SEMRO_128_G061240.1</name>
</gene>
<accession>A0A9N8DG48</accession>
<dbReference type="PANTHER" id="PTHR38909:SF1">
    <property type="entry name" value="G PROTEIN GAMMA DOMAIN-CONTAINING PROTEIN"/>
    <property type="match status" value="1"/>
</dbReference>
<protein>
    <recommendedName>
        <fullName evidence="6">PDZ domain-containing protein</fullName>
    </recommendedName>
</protein>
<feature type="compositionally biased region" description="Low complexity" evidence="1">
    <location>
        <begin position="621"/>
        <end position="636"/>
    </location>
</feature>
<dbReference type="OrthoDB" id="49217at2759"/>
<feature type="compositionally biased region" description="Low complexity" evidence="1">
    <location>
        <begin position="577"/>
        <end position="586"/>
    </location>
</feature>
<sequence length="1044" mass="112043">MPTMQRMIFLLSLVSLMVLTNGNTERTRHVYTVRSPNVDRRRAVEIIDLGTFLLTNSEDGRPKTMAPFYLTIAETREDLSEGAIKNVEYATSDFLLAELNNNVFEWDSVANVDVQIVSQERVIEEIADERNLKQVRGGRHLRSVPGSQFEVNVNVTFDREPSPDAAEVDQSMQRIMQDLTFMVDNITASEDPELGYVFMAYRQELSANNEIPTNVVEINKGEREQDTGTKSVTFILPIFIALVILGAIVALWIVKRKRRRVQAANQKAQEDLAFLDEETNVFSFENSPTKSSARKRAYGIDTNEYDGEEDGYSASQGSLNSPSYGMISGIGSPTARSSLSGAETVKISNARLMPLPSKLTELASTSLFAFSEEDEDYEDSTEESQRTTKSEMPSDVSNGSSFNRIMNGKSEEEADEGGISSINSSPQNVDTSKKNSPAKSVTPTDLQGSKGTIASFFSSHFFSSDSVSHFNGSSMTQPAGNTSEAIKRKAARNGVRSFSLSPRRRDPASPGSVMSPRAKSDTGGDDDASADSVFDFLSPSPRRNLHRDEKTDAKEKTGGDNATGKTSSQQDAPPTPSSSNAVAADSSDSIGVEATVVDKAQNAVCLTPTGSASCTPTHSEASTPKATTPSTPSASPSAFAAVTAALLGSVTETKSTTATPPTVMKSNVTKKVDTSTASNNSSVASRPSDESNNTSSASEEEEGTSSLNPIRYLKKVGVIPRAQKPAPTVTNPQANLRHYTPESSQDQYDEDMSEEDSMSDAAPGSFPRRSRRHAKSTTHDGTFAYQTNAMQPQDWSMTDGFSDDDTLSEQGGGAAFGAFPKTGLRTSNSPKSSQKKPGEKSPSNQSRSSYSAVTQNSPASKADSSQASASRQLINDLVWLSKKIAGVKQSAVDSAPGETLPLGAPPQIETVDSLSYASQDGLISPTSAGPGTNASAQRTPIQSPTSTGKANTSIVCRDCQAPPGKLNIVIHSTKDGPAVHEVKDGSCLEGKIFPGDLIIAVDDIDTRAFTAAQLMKTMSERSQSERKITVLHFEEVDESDNTEE</sequence>
<evidence type="ECO:0000256" key="3">
    <source>
        <dbReference type="SAM" id="SignalP"/>
    </source>
</evidence>
<feature type="chain" id="PRO_5040303869" description="PDZ domain-containing protein" evidence="3">
    <location>
        <begin position="23"/>
        <end position="1044"/>
    </location>
</feature>
<feature type="region of interest" description="Disordered" evidence="1">
    <location>
        <begin position="370"/>
        <end position="449"/>
    </location>
</feature>
<feature type="region of interest" description="Disordered" evidence="1">
    <location>
        <begin position="653"/>
        <end position="868"/>
    </location>
</feature>
<feature type="compositionally biased region" description="Acidic residues" evidence="1">
    <location>
        <begin position="747"/>
        <end position="758"/>
    </location>
</feature>
<dbReference type="EMBL" id="CAICTM010000127">
    <property type="protein sequence ID" value="CAB9502132.1"/>
    <property type="molecule type" value="Genomic_DNA"/>
</dbReference>
<comment type="caution">
    <text evidence="4">The sequence shown here is derived from an EMBL/GenBank/DDBJ whole genome shotgun (WGS) entry which is preliminary data.</text>
</comment>
<dbReference type="Proteomes" id="UP001153069">
    <property type="component" value="Unassembled WGS sequence"/>
</dbReference>